<evidence type="ECO:0008006" key="9">
    <source>
        <dbReference type="Google" id="ProtNLM"/>
    </source>
</evidence>
<dbReference type="PANTHER" id="PTHR35401:SF1">
    <property type="entry name" value="CYTOPLASMIC PROTEIN"/>
    <property type="match status" value="1"/>
</dbReference>
<comment type="caution">
    <text evidence="7">The sequence shown here is derived from an EMBL/GenBank/DDBJ whole genome shotgun (WGS) entry which is preliminary data.</text>
</comment>
<keyword evidence="1" id="KW-0678">Repressor</keyword>
<reference evidence="8" key="1">
    <citation type="journal article" date="2019" name="Int. J. Syst. Evol. Microbiol.">
        <title>The Global Catalogue of Microorganisms (GCM) 10K type strain sequencing project: providing services to taxonomists for standard genome sequencing and annotation.</title>
        <authorList>
            <consortium name="The Broad Institute Genomics Platform"/>
            <consortium name="The Broad Institute Genome Sequencing Center for Infectious Disease"/>
            <person name="Wu L."/>
            <person name="Ma J."/>
        </authorList>
    </citation>
    <scope>NUCLEOTIDE SEQUENCE [LARGE SCALE GENOMIC DNA]</scope>
    <source>
        <strain evidence="8">JCM 17564</strain>
    </source>
</reference>
<dbReference type="InterPro" id="IPR010985">
    <property type="entry name" value="Ribbon_hlx_hlx"/>
</dbReference>
<dbReference type="EMBL" id="BAABBR010000001">
    <property type="protein sequence ID" value="GAA4035652.1"/>
    <property type="molecule type" value="Genomic_DNA"/>
</dbReference>
<evidence type="ECO:0000256" key="6">
    <source>
        <dbReference type="ARBA" id="ARBA00049988"/>
    </source>
</evidence>
<dbReference type="Gene3D" id="1.20.5.780">
    <property type="entry name" value="Single helix bin"/>
    <property type="match status" value="1"/>
</dbReference>
<evidence type="ECO:0000256" key="2">
    <source>
        <dbReference type="ARBA" id="ARBA00022649"/>
    </source>
</evidence>
<name>A0ABP7U3Z7_9SPHN</name>
<keyword evidence="4" id="KW-0238">DNA-binding</keyword>
<keyword evidence="5" id="KW-0804">Transcription</keyword>
<dbReference type="Proteomes" id="UP001424459">
    <property type="component" value="Unassembled WGS sequence"/>
</dbReference>
<keyword evidence="3" id="KW-0805">Transcription regulation</keyword>
<evidence type="ECO:0000256" key="1">
    <source>
        <dbReference type="ARBA" id="ARBA00022491"/>
    </source>
</evidence>
<proteinExistence type="inferred from homology"/>
<dbReference type="InterPro" id="IPR014795">
    <property type="entry name" value="TacA_1-like"/>
</dbReference>
<dbReference type="SUPFAM" id="SSF47598">
    <property type="entry name" value="Ribbon-helix-helix"/>
    <property type="match status" value="1"/>
</dbReference>
<organism evidence="7 8">
    <name type="scientific">Sphingomonas rosea</name>
    <dbReference type="NCBI Taxonomy" id="335605"/>
    <lineage>
        <taxon>Bacteria</taxon>
        <taxon>Pseudomonadati</taxon>
        <taxon>Pseudomonadota</taxon>
        <taxon>Alphaproteobacteria</taxon>
        <taxon>Sphingomonadales</taxon>
        <taxon>Sphingomonadaceae</taxon>
        <taxon>Sphingomonas</taxon>
    </lineage>
</organism>
<keyword evidence="8" id="KW-1185">Reference proteome</keyword>
<keyword evidence="2" id="KW-1277">Toxin-antitoxin system</keyword>
<protein>
    <recommendedName>
        <fullName evidence="9">DUF1778 domain-containing protein</fullName>
    </recommendedName>
</protein>
<accession>A0ABP7U3Z7</accession>
<dbReference type="PANTHER" id="PTHR35401">
    <property type="entry name" value="COPG FAMILY HELIX-TURN-HELIX PROTEIN-RELATED-RELATED"/>
    <property type="match status" value="1"/>
</dbReference>
<comment type="similarity">
    <text evidence="6">Belongs to the TacA antitoxin family.</text>
</comment>
<evidence type="ECO:0000256" key="4">
    <source>
        <dbReference type="ARBA" id="ARBA00023125"/>
    </source>
</evidence>
<gene>
    <name evidence="7" type="ORF">GCM10022281_15090</name>
</gene>
<dbReference type="Pfam" id="PF08681">
    <property type="entry name" value="TacA1"/>
    <property type="match status" value="1"/>
</dbReference>
<sequence>MRKRKLVMRKHTGKTPSEVRIALRLPTDTLALIDQAAAALGKSRSEFILDSVRPRSIDAVLDQRVFELDEVQTAHFLDVMTTPPKANQALKALMHKRPIWD</sequence>
<evidence type="ECO:0000313" key="8">
    <source>
        <dbReference type="Proteomes" id="UP001424459"/>
    </source>
</evidence>
<evidence type="ECO:0000256" key="3">
    <source>
        <dbReference type="ARBA" id="ARBA00023015"/>
    </source>
</evidence>
<evidence type="ECO:0000256" key="5">
    <source>
        <dbReference type="ARBA" id="ARBA00023163"/>
    </source>
</evidence>
<dbReference type="CDD" id="cd22231">
    <property type="entry name" value="RHH_NikR_HicB-like"/>
    <property type="match status" value="1"/>
</dbReference>
<evidence type="ECO:0000313" key="7">
    <source>
        <dbReference type="EMBL" id="GAA4035652.1"/>
    </source>
</evidence>